<dbReference type="Pfam" id="PF01636">
    <property type="entry name" value="APH"/>
    <property type="match status" value="1"/>
</dbReference>
<keyword evidence="4" id="KW-0418">Kinase</keyword>
<comment type="caution">
    <text evidence="10">The sequence shown here is derived from an EMBL/GenBank/DDBJ whole genome shotgun (WGS) entry which is preliminary data.</text>
</comment>
<evidence type="ECO:0000256" key="4">
    <source>
        <dbReference type="ARBA" id="ARBA00022777"/>
    </source>
</evidence>
<comment type="subcellular location">
    <subcellularLocation>
        <location evidence="1">Cytoplasm</location>
    </subcellularLocation>
</comment>
<dbReference type="PANTHER" id="PTHR21064:SF1">
    <property type="entry name" value="HYDROXYLYSINE KINASE"/>
    <property type="match status" value="1"/>
</dbReference>
<gene>
    <name evidence="10" type="ORF">ACFPOC_17325</name>
</gene>
<protein>
    <recommendedName>
        <fullName evidence="8">Hydroxylysine kinase</fullName>
        <ecNumber evidence="7">2.7.1.81</ecNumber>
    </recommendedName>
</protein>
<dbReference type="InterPro" id="IPR050249">
    <property type="entry name" value="Pseudomonas-type_ThrB"/>
</dbReference>
<evidence type="ECO:0000313" key="11">
    <source>
        <dbReference type="Proteomes" id="UP001596056"/>
    </source>
</evidence>
<dbReference type="RefSeq" id="WP_209843148.1">
    <property type="nucleotide sequence ID" value="NZ_JAGGJP010000024.1"/>
</dbReference>
<evidence type="ECO:0000313" key="10">
    <source>
        <dbReference type="EMBL" id="MFC5568170.1"/>
    </source>
</evidence>
<dbReference type="Gene3D" id="3.90.1200.10">
    <property type="match status" value="1"/>
</dbReference>
<evidence type="ECO:0000259" key="9">
    <source>
        <dbReference type="Pfam" id="PF01636"/>
    </source>
</evidence>
<comment type="function">
    <text evidence="6">Catalyzes the GTP-dependent phosphorylation of 5-hydroxy-L-lysine.</text>
</comment>
<evidence type="ECO:0000256" key="5">
    <source>
        <dbReference type="ARBA" id="ARBA00036820"/>
    </source>
</evidence>
<proteinExistence type="predicted"/>
<dbReference type="EC" id="2.7.1.81" evidence="7"/>
<evidence type="ECO:0000256" key="1">
    <source>
        <dbReference type="ARBA" id="ARBA00004496"/>
    </source>
</evidence>
<dbReference type="PANTHER" id="PTHR21064">
    <property type="entry name" value="AMINOGLYCOSIDE PHOSPHOTRANSFERASE DOMAIN-CONTAINING PROTEIN-RELATED"/>
    <property type="match status" value="1"/>
</dbReference>
<evidence type="ECO:0000256" key="7">
    <source>
        <dbReference type="ARBA" id="ARBA00038873"/>
    </source>
</evidence>
<evidence type="ECO:0000256" key="6">
    <source>
        <dbReference type="ARBA" id="ARBA00037368"/>
    </source>
</evidence>
<dbReference type="Proteomes" id="UP001596056">
    <property type="component" value="Unassembled WGS sequence"/>
</dbReference>
<keyword evidence="11" id="KW-1185">Reference proteome</keyword>
<reference evidence="11" key="1">
    <citation type="journal article" date="2019" name="Int. J. Syst. Evol. Microbiol.">
        <title>The Global Catalogue of Microorganisms (GCM) 10K type strain sequencing project: providing services to taxonomists for standard genome sequencing and annotation.</title>
        <authorList>
            <consortium name="The Broad Institute Genomics Platform"/>
            <consortium name="The Broad Institute Genome Sequencing Center for Infectious Disease"/>
            <person name="Wu L."/>
            <person name="Ma J."/>
        </authorList>
    </citation>
    <scope>NUCLEOTIDE SEQUENCE [LARGE SCALE GENOMIC DNA]</scope>
    <source>
        <strain evidence="11">KACC 11588</strain>
    </source>
</reference>
<comment type="catalytic activity">
    <reaction evidence="5">
        <text>(5R)-5-hydroxy-L-lysine + GTP = (5R)-5-phosphooxy-L-lysine + GDP + H(+)</text>
        <dbReference type="Rhea" id="RHEA:19049"/>
        <dbReference type="ChEBI" id="CHEBI:15378"/>
        <dbReference type="ChEBI" id="CHEBI:37565"/>
        <dbReference type="ChEBI" id="CHEBI:57882"/>
        <dbReference type="ChEBI" id="CHEBI:58189"/>
        <dbReference type="ChEBI" id="CHEBI:58357"/>
        <dbReference type="EC" id="2.7.1.81"/>
    </reaction>
</comment>
<keyword evidence="3" id="KW-0808">Transferase</keyword>
<name>A0ABW0SGW7_9RHOB</name>
<evidence type="ECO:0000256" key="3">
    <source>
        <dbReference type="ARBA" id="ARBA00022679"/>
    </source>
</evidence>
<evidence type="ECO:0000256" key="2">
    <source>
        <dbReference type="ARBA" id="ARBA00022490"/>
    </source>
</evidence>
<dbReference type="InterPro" id="IPR002575">
    <property type="entry name" value="Aminoglycoside_PTrfase"/>
</dbReference>
<organism evidence="10 11">
    <name type="scientific">Rubellimicrobium aerolatum</name>
    <dbReference type="NCBI Taxonomy" id="490979"/>
    <lineage>
        <taxon>Bacteria</taxon>
        <taxon>Pseudomonadati</taxon>
        <taxon>Pseudomonadota</taxon>
        <taxon>Alphaproteobacteria</taxon>
        <taxon>Rhodobacterales</taxon>
        <taxon>Roseobacteraceae</taxon>
        <taxon>Rubellimicrobium</taxon>
    </lineage>
</organism>
<dbReference type="EMBL" id="JBHSNA010000028">
    <property type="protein sequence ID" value="MFC5568170.1"/>
    <property type="molecule type" value="Genomic_DNA"/>
</dbReference>
<accession>A0ABW0SGW7</accession>
<evidence type="ECO:0000256" key="8">
    <source>
        <dbReference type="ARBA" id="ARBA00040505"/>
    </source>
</evidence>
<sequence length="347" mass="38636">MNAPDVLSAAPPPVSEDEAARVAREFFGVVGRAENLASERDANFHIRTTEGPGFTLKFANPAEPHLNTNFQTEALLHLERADPTLPTPKVHQTLQGDLEIRLPLRDGRESLVRLVSWLDGVPVHGVSMTDELRRDIGRTLARLGRAFADFDHPASSLHLLWDIKNAAELLPLTDWIADNPMRETVRAELAHFESEVRPRLGTLRQRVVHNDLNHHNILVDPRQPERISGVLDFGDMVKTAIAIDVAVAASYLTPVNGPLAAISPMLASYHAVMPLEREEIELLRDLIVARLSTTITITEWRSRRNPDNAGYILRNNGPARRGMETFARLPRAEVTRALLNCCGMEVS</sequence>
<keyword evidence="2" id="KW-0963">Cytoplasm</keyword>
<dbReference type="SUPFAM" id="SSF56112">
    <property type="entry name" value="Protein kinase-like (PK-like)"/>
    <property type="match status" value="1"/>
</dbReference>
<feature type="domain" description="Aminoglycoside phosphotransferase" evidence="9">
    <location>
        <begin position="36"/>
        <end position="270"/>
    </location>
</feature>
<dbReference type="InterPro" id="IPR011009">
    <property type="entry name" value="Kinase-like_dom_sf"/>
</dbReference>